<keyword evidence="2" id="KW-1185">Reference proteome</keyword>
<accession>A0A0S4LB76</accession>
<organism evidence="1 2">
    <name type="scientific">Candidatus Nitrospira nitrificans</name>
    <dbReference type="NCBI Taxonomy" id="1742973"/>
    <lineage>
        <taxon>Bacteria</taxon>
        <taxon>Pseudomonadati</taxon>
        <taxon>Nitrospirota</taxon>
        <taxon>Nitrospiria</taxon>
        <taxon>Nitrospirales</taxon>
        <taxon>Nitrospiraceae</taxon>
        <taxon>Nitrospira</taxon>
    </lineage>
</organism>
<proteinExistence type="predicted"/>
<protein>
    <recommendedName>
        <fullName evidence="3">UspA domain-containing protein</fullName>
    </recommendedName>
</protein>
<sequence>MNDLLINRVLVATDFSECARRAGEYGMCVAQAWSAHVDLLYWSMCGEDWSSMRRLPILSWR</sequence>
<evidence type="ECO:0008006" key="3">
    <source>
        <dbReference type="Google" id="ProtNLM"/>
    </source>
</evidence>
<dbReference type="EMBL" id="CZPZ01000012">
    <property type="protein sequence ID" value="CUS35052.1"/>
    <property type="molecule type" value="Genomic_DNA"/>
</dbReference>
<evidence type="ECO:0000313" key="2">
    <source>
        <dbReference type="Proteomes" id="UP000198736"/>
    </source>
</evidence>
<dbReference type="InterPro" id="IPR014729">
    <property type="entry name" value="Rossmann-like_a/b/a_fold"/>
</dbReference>
<dbReference type="STRING" id="1742973.COMA2_20060"/>
<dbReference type="OrthoDB" id="9788959at2"/>
<dbReference type="SUPFAM" id="SSF52402">
    <property type="entry name" value="Adenine nucleotide alpha hydrolases-like"/>
    <property type="match status" value="1"/>
</dbReference>
<name>A0A0S4LB76_9BACT</name>
<gene>
    <name evidence="1" type="ORF">COMA2_20060</name>
</gene>
<dbReference type="AlphaFoldDB" id="A0A0S4LB76"/>
<evidence type="ECO:0000313" key="1">
    <source>
        <dbReference type="EMBL" id="CUS35052.1"/>
    </source>
</evidence>
<reference evidence="2" key="1">
    <citation type="submission" date="2015-10" db="EMBL/GenBank/DDBJ databases">
        <authorList>
            <person name="Luecker S."/>
            <person name="Luecker S."/>
        </authorList>
    </citation>
    <scope>NUCLEOTIDE SEQUENCE [LARGE SCALE GENOMIC DNA]</scope>
</reference>
<dbReference type="RefSeq" id="WP_139077199.1">
    <property type="nucleotide sequence ID" value="NZ_CZPZ01000012.1"/>
</dbReference>
<dbReference type="Gene3D" id="3.40.50.620">
    <property type="entry name" value="HUPs"/>
    <property type="match status" value="1"/>
</dbReference>
<dbReference type="Proteomes" id="UP000198736">
    <property type="component" value="Unassembled WGS sequence"/>
</dbReference>